<evidence type="ECO:0000256" key="1">
    <source>
        <dbReference type="SAM" id="Phobius"/>
    </source>
</evidence>
<keyword evidence="1" id="KW-0472">Membrane</keyword>
<keyword evidence="3" id="KW-1185">Reference proteome</keyword>
<dbReference type="RefSeq" id="WP_092011218.1">
    <property type="nucleotide sequence ID" value="NZ_FOXH01000001.1"/>
</dbReference>
<evidence type="ECO:0000313" key="2">
    <source>
        <dbReference type="EMBL" id="SFP11121.1"/>
    </source>
</evidence>
<dbReference type="AlphaFoldDB" id="A0A1I5MQD4"/>
<accession>A0A1I5MQD4</accession>
<reference evidence="2 3" key="1">
    <citation type="submission" date="2016-10" db="EMBL/GenBank/DDBJ databases">
        <authorList>
            <person name="de Groot N.N."/>
        </authorList>
    </citation>
    <scope>NUCLEOTIDE SEQUENCE [LARGE SCALE GENOMIC DNA]</scope>
    <source>
        <strain evidence="3">E92,LMG 26720,CCM 7988</strain>
    </source>
</reference>
<protein>
    <submittedName>
        <fullName evidence="2">Uncharacterized protein</fullName>
    </submittedName>
</protein>
<dbReference type="OrthoDB" id="116741at2"/>
<feature type="transmembrane region" description="Helical" evidence="1">
    <location>
        <begin position="214"/>
        <end position="233"/>
    </location>
</feature>
<keyword evidence="1" id="KW-0812">Transmembrane</keyword>
<sequence length="435" mass="50353">MIKQHALTVIARLRQESVPGLRVLLDMIDQDIESNSIIPFSRLTTIHFARFVILEASELDGEMIPPQLSFSSNFDGPLDDHLKELFSVAGSGFDQVYQHCADYNAEGDISQKIAYFKQHSLPPPNAFYIGHRGLSVQMIQKQNQIRNAIEMFLNQNPQDNYKPSEIRQNILNFLESAGLRDIKPPEIVLRTLWGPVLILLGSILLLGLVISWAFVLKLFIAIVVFLIIWTIILRMKEKTDPEIQIETDDWKKDNLIQKIQTLKKDEDFVVQNQLTHLVPIKKGLFRLITLKAVLWAINLLANVFYNKGKLGNIPTIHFARWVIIDNNRRLLFFSNFDGSWESYLGDFIDKAAVGLTGVWSNSELFPKTKFLVFEGATDEERFKYWTRTYQITTQVWYTAYKNLTVVNVLNNNEIHQGIWKEKMTENEIIDWLRKL</sequence>
<proteinExistence type="predicted"/>
<gene>
    <name evidence="2" type="ORF">SAMN04515674_101382</name>
</gene>
<feature type="transmembrane region" description="Helical" evidence="1">
    <location>
        <begin position="284"/>
        <end position="305"/>
    </location>
</feature>
<dbReference type="EMBL" id="FOXH01000001">
    <property type="protein sequence ID" value="SFP11121.1"/>
    <property type="molecule type" value="Genomic_DNA"/>
</dbReference>
<organism evidence="2 3">
    <name type="scientific">Pseudarcicella hirudinis</name>
    <dbReference type="NCBI Taxonomy" id="1079859"/>
    <lineage>
        <taxon>Bacteria</taxon>
        <taxon>Pseudomonadati</taxon>
        <taxon>Bacteroidota</taxon>
        <taxon>Cytophagia</taxon>
        <taxon>Cytophagales</taxon>
        <taxon>Flectobacillaceae</taxon>
        <taxon>Pseudarcicella</taxon>
    </lineage>
</organism>
<feature type="transmembrane region" description="Helical" evidence="1">
    <location>
        <begin position="187"/>
        <end position="208"/>
    </location>
</feature>
<dbReference type="Proteomes" id="UP000199306">
    <property type="component" value="Unassembled WGS sequence"/>
</dbReference>
<evidence type="ECO:0000313" key="3">
    <source>
        <dbReference type="Proteomes" id="UP000199306"/>
    </source>
</evidence>
<dbReference type="STRING" id="1079859.SAMN04515674_101382"/>
<name>A0A1I5MQD4_9BACT</name>
<keyword evidence="1" id="KW-1133">Transmembrane helix</keyword>